<evidence type="ECO:0000313" key="2">
    <source>
        <dbReference type="EMBL" id="PBK62578.1"/>
    </source>
</evidence>
<gene>
    <name evidence="2" type="ORF">ARMSODRAFT_964068</name>
</gene>
<accession>A0A2H3B957</accession>
<feature type="region of interest" description="Disordered" evidence="1">
    <location>
        <begin position="46"/>
        <end position="82"/>
    </location>
</feature>
<feature type="compositionally biased region" description="Polar residues" evidence="1">
    <location>
        <begin position="46"/>
        <end position="63"/>
    </location>
</feature>
<dbReference type="Proteomes" id="UP000218334">
    <property type="component" value="Unassembled WGS sequence"/>
</dbReference>
<proteinExistence type="predicted"/>
<organism evidence="2 3">
    <name type="scientific">Armillaria solidipes</name>
    <dbReference type="NCBI Taxonomy" id="1076256"/>
    <lineage>
        <taxon>Eukaryota</taxon>
        <taxon>Fungi</taxon>
        <taxon>Dikarya</taxon>
        <taxon>Basidiomycota</taxon>
        <taxon>Agaricomycotina</taxon>
        <taxon>Agaricomycetes</taxon>
        <taxon>Agaricomycetidae</taxon>
        <taxon>Agaricales</taxon>
        <taxon>Marasmiineae</taxon>
        <taxon>Physalacriaceae</taxon>
        <taxon>Armillaria</taxon>
    </lineage>
</organism>
<reference evidence="3" key="1">
    <citation type="journal article" date="2017" name="Nat. Ecol. Evol.">
        <title>Genome expansion and lineage-specific genetic innovations in the forest pathogenic fungi Armillaria.</title>
        <authorList>
            <person name="Sipos G."/>
            <person name="Prasanna A.N."/>
            <person name="Walter M.C."/>
            <person name="O'Connor E."/>
            <person name="Balint B."/>
            <person name="Krizsan K."/>
            <person name="Kiss B."/>
            <person name="Hess J."/>
            <person name="Varga T."/>
            <person name="Slot J."/>
            <person name="Riley R."/>
            <person name="Boka B."/>
            <person name="Rigling D."/>
            <person name="Barry K."/>
            <person name="Lee J."/>
            <person name="Mihaltcheva S."/>
            <person name="LaButti K."/>
            <person name="Lipzen A."/>
            <person name="Waldron R."/>
            <person name="Moloney N.M."/>
            <person name="Sperisen C."/>
            <person name="Kredics L."/>
            <person name="Vagvoelgyi C."/>
            <person name="Patrignani A."/>
            <person name="Fitzpatrick D."/>
            <person name="Nagy I."/>
            <person name="Doyle S."/>
            <person name="Anderson J.B."/>
            <person name="Grigoriev I.V."/>
            <person name="Gueldener U."/>
            <person name="Muensterkoetter M."/>
            <person name="Nagy L.G."/>
        </authorList>
    </citation>
    <scope>NUCLEOTIDE SEQUENCE [LARGE SCALE GENOMIC DNA]</scope>
    <source>
        <strain evidence="3">28-4</strain>
    </source>
</reference>
<dbReference type="EMBL" id="KZ293465">
    <property type="protein sequence ID" value="PBK62578.1"/>
    <property type="molecule type" value="Genomic_DNA"/>
</dbReference>
<name>A0A2H3B957_9AGAR</name>
<evidence type="ECO:0000256" key="1">
    <source>
        <dbReference type="SAM" id="MobiDB-lite"/>
    </source>
</evidence>
<dbReference type="AlphaFoldDB" id="A0A2H3B957"/>
<evidence type="ECO:0000313" key="3">
    <source>
        <dbReference type="Proteomes" id="UP000218334"/>
    </source>
</evidence>
<feature type="compositionally biased region" description="Polar residues" evidence="1">
    <location>
        <begin position="71"/>
        <end position="82"/>
    </location>
</feature>
<protein>
    <submittedName>
        <fullName evidence="2">Uncharacterized protein</fullName>
    </submittedName>
</protein>
<keyword evidence="3" id="KW-1185">Reference proteome</keyword>
<sequence>MKRKQQLRKNSTFYRRMNTYQPINQKDAAYVELYSTIVLFLYSNPVSTSEQNPTKGNTNTNDASDAASPLGGSSSQRVGAVA</sequence>